<evidence type="ECO:0000313" key="9">
    <source>
        <dbReference type="Proteomes" id="UP000504638"/>
    </source>
</evidence>
<dbReference type="GO" id="GO:0001228">
    <property type="term" value="F:DNA-binding transcription activator activity, RNA polymerase II-specific"/>
    <property type="evidence" value="ECO:0007669"/>
    <property type="project" value="TreeGrafter"/>
</dbReference>
<dbReference type="SUPFAM" id="SSF57959">
    <property type="entry name" value="Leucine zipper domain"/>
    <property type="match status" value="1"/>
</dbReference>
<keyword evidence="3" id="KW-0238">DNA-binding</keyword>
<dbReference type="Pfam" id="PF07716">
    <property type="entry name" value="bZIP_2"/>
    <property type="match status" value="1"/>
</dbReference>
<evidence type="ECO:0000259" key="7">
    <source>
        <dbReference type="PROSITE" id="PS50217"/>
    </source>
</evidence>
<evidence type="ECO:0000313" key="8">
    <source>
        <dbReference type="EMBL" id="KAF1815306.1"/>
    </source>
</evidence>
<dbReference type="InterPro" id="IPR004827">
    <property type="entry name" value="bZIP"/>
</dbReference>
<dbReference type="GO" id="GO:0005634">
    <property type="term" value="C:nucleus"/>
    <property type="evidence" value="ECO:0007669"/>
    <property type="project" value="UniProtKB-SubCell"/>
</dbReference>
<dbReference type="PROSITE" id="PS50217">
    <property type="entry name" value="BZIP"/>
    <property type="match status" value="1"/>
</dbReference>
<gene>
    <name evidence="8 10" type="ORF">P152DRAFT_390675</name>
</gene>
<dbReference type="OrthoDB" id="2257100at2759"/>
<keyword evidence="2" id="KW-0805">Transcription regulation</keyword>
<protein>
    <recommendedName>
        <fullName evidence="7">BZIP domain-containing protein</fullName>
    </recommendedName>
</protein>
<keyword evidence="9" id="KW-1185">Reference proteome</keyword>
<dbReference type="Gene3D" id="1.20.5.170">
    <property type="match status" value="1"/>
</dbReference>
<keyword evidence="5" id="KW-0539">Nucleus</keyword>
<sequence length="75" mass="8883">MPKKRSRSPPDDFCIDKRRRNNLAAAKYRQKKVDRISELESVVADVTRERDDLKLQLAMSNREIELLRNLLSKKE</sequence>
<dbReference type="PANTHER" id="PTHR13044">
    <property type="entry name" value="ACTIVATING TRANSCRIPTION FACTOR ATF 4/5"/>
    <property type="match status" value="1"/>
</dbReference>
<accession>A0A6G1GBJ0</accession>
<reference evidence="10" key="2">
    <citation type="submission" date="2020-04" db="EMBL/GenBank/DDBJ databases">
        <authorList>
            <consortium name="NCBI Genome Project"/>
        </authorList>
    </citation>
    <scope>NUCLEOTIDE SEQUENCE</scope>
    <source>
        <strain evidence="10">CBS 781.70</strain>
    </source>
</reference>
<evidence type="ECO:0000256" key="6">
    <source>
        <dbReference type="SAM" id="Coils"/>
    </source>
</evidence>
<evidence type="ECO:0000256" key="3">
    <source>
        <dbReference type="ARBA" id="ARBA00023125"/>
    </source>
</evidence>
<organism evidence="8">
    <name type="scientific">Eremomyces bilateralis CBS 781.70</name>
    <dbReference type="NCBI Taxonomy" id="1392243"/>
    <lineage>
        <taxon>Eukaryota</taxon>
        <taxon>Fungi</taxon>
        <taxon>Dikarya</taxon>
        <taxon>Ascomycota</taxon>
        <taxon>Pezizomycotina</taxon>
        <taxon>Dothideomycetes</taxon>
        <taxon>Dothideomycetes incertae sedis</taxon>
        <taxon>Eremomycetales</taxon>
        <taxon>Eremomycetaceae</taxon>
        <taxon>Eremomyces</taxon>
    </lineage>
</organism>
<evidence type="ECO:0000313" key="10">
    <source>
        <dbReference type="RefSeq" id="XP_033536937.1"/>
    </source>
</evidence>
<dbReference type="GeneID" id="54416621"/>
<keyword evidence="4" id="KW-0804">Transcription</keyword>
<dbReference type="AlphaFoldDB" id="A0A6G1GBJ0"/>
<dbReference type="InterPro" id="IPR046347">
    <property type="entry name" value="bZIP_sf"/>
</dbReference>
<dbReference type="GO" id="GO:0000977">
    <property type="term" value="F:RNA polymerase II transcription regulatory region sequence-specific DNA binding"/>
    <property type="evidence" value="ECO:0007669"/>
    <property type="project" value="TreeGrafter"/>
</dbReference>
<evidence type="ECO:0000256" key="1">
    <source>
        <dbReference type="ARBA" id="ARBA00004123"/>
    </source>
</evidence>
<dbReference type="SMART" id="SM00338">
    <property type="entry name" value="BRLZ"/>
    <property type="match status" value="1"/>
</dbReference>
<evidence type="ECO:0000256" key="5">
    <source>
        <dbReference type="ARBA" id="ARBA00023242"/>
    </source>
</evidence>
<feature type="domain" description="BZIP" evidence="7">
    <location>
        <begin position="17"/>
        <end position="74"/>
    </location>
</feature>
<dbReference type="PROSITE" id="PS00036">
    <property type="entry name" value="BZIP_BASIC"/>
    <property type="match status" value="1"/>
</dbReference>
<dbReference type="Proteomes" id="UP000504638">
    <property type="component" value="Unplaced"/>
</dbReference>
<name>A0A6G1GBJ0_9PEZI</name>
<feature type="coiled-coil region" evidence="6">
    <location>
        <begin position="36"/>
        <end position="70"/>
    </location>
</feature>
<dbReference type="EMBL" id="ML975151">
    <property type="protein sequence ID" value="KAF1815306.1"/>
    <property type="molecule type" value="Genomic_DNA"/>
</dbReference>
<dbReference type="RefSeq" id="XP_033536937.1">
    <property type="nucleotide sequence ID" value="XM_033676051.1"/>
</dbReference>
<dbReference type="PANTHER" id="PTHR13044:SF38">
    <property type="entry name" value="BZIP DOMAIN-CONTAINING PROTEIN"/>
    <property type="match status" value="1"/>
</dbReference>
<evidence type="ECO:0000256" key="4">
    <source>
        <dbReference type="ARBA" id="ARBA00023163"/>
    </source>
</evidence>
<reference evidence="10" key="3">
    <citation type="submission" date="2025-04" db="UniProtKB">
        <authorList>
            <consortium name="RefSeq"/>
        </authorList>
    </citation>
    <scope>IDENTIFICATION</scope>
    <source>
        <strain evidence="10">CBS 781.70</strain>
    </source>
</reference>
<keyword evidence="6" id="KW-0175">Coiled coil</keyword>
<comment type="subcellular location">
    <subcellularLocation>
        <location evidence="1">Nucleus</location>
    </subcellularLocation>
</comment>
<evidence type="ECO:0000256" key="2">
    <source>
        <dbReference type="ARBA" id="ARBA00023015"/>
    </source>
</evidence>
<reference evidence="8 10" key="1">
    <citation type="submission" date="2020-01" db="EMBL/GenBank/DDBJ databases">
        <authorList>
            <consortium name="DOE Joint Genome Institute"/>
            <person name="Haridas S."/>
            <person name="Albert R."/>
            <person name="Binder M."/>
            <person name="Bloem J."/>
            <person name="Labutti K."/>
            <person name="Salamov A."/>
            <person name="Andreopoulos B."/>
            <person name="Baker S.E."/>
            <person name="Barry K."/>
            <person name="Bills G."/>
            <person name="Bluhm B.H."/>
            <person name="Cannon C."/>
            <person name="Castanera R."/>
            <person name="Culley D.E."/>
            <person name="Daum C."/>
            <person name="Ezra D."/>
            <person name="Gonzalez J.B."/>
            <person name="Henrissat B."/>
            <person name="Kuo A."/>
            <person name="Liang C."/>
            <person name="Lipzen A."/>
            <person name="Lutzoni F."/>
            <person name="Magnuson J."/>
            <person name="Mondo S."/>
            <person name="Nolan M."/>
            <person name="Ohm R."/>
            <person name="Pangilinan J."/>
            <person name="Park H.-J."/>
            <person name="Ramirez L."/>
            <person name="Alfaro M."/>
            <person name="Sun H."/>
            <person name="Tritt A."/>
            <person name="Yoshinaga Y."/>
            <person name="Zwiers L.-H."/>
            <person name="Turgeon B.G."/>
            <person name="Goodwin S.B."/>
            <person name="Spatafora J.W."/>
            <person name="Crous P.W."/>
            <person name="Grigoriev I.V."/>
        </authorList>
    </citation>
    <scope>NUCLEOTIDE SEQUENCE</scope>
    <source>
        <strain evidence="8 10">CBS 781.70</strain>
    </source>
</reference>
<proteinExistence type="predicted"/>